<dbReference type="RefSeq" id="WP_330485839.1">
    <property type="nucleotide sequence ID" value="NZ_JAZBJZ010000130.1"/>
</dbReference>
<protein>
    <recommendedName>
        <fullName evidence="3">Transposase</fullName>
    </recommendedName>
</protein>
<evidence type="ECO:0008006" key="3">
    <source>
        <dbReference type="Google" id="ProtNLM"/>
    </source>
</evidence>
<dbReference type="Proteomes" id="UP001333818">
    <property type="component" value="Unassembled WGS sequence"/>
</dbReference>
<sequence length="121" mass="14200">MEYFIIAVFCKIDELLKEVTKTQSVRAKGFEPALSDSEVITMEIVAEYQGIDTDIGIWKYFRKHWQEWFPALKSRTTFVRQAANLWQYKAMRQETALRSNMHILVLYSLRTYSLPAIKSGN</sequence>
<reference evidence="1" key="1">
    <citation type="submission" date="2024-01" db="EMBL/GenBank/DDBJ databases">
        <title>Bank of Algae and Cyanobacteria of the Azores (BACA) strain genomes.</title>
        <authorList>
            <person name="Luz R."/>
            <person name="Cordeiro R."/>
            <person name="Fonseca A."/>
            <person name="Goncalves V."/>
        </authorList>
    </citation>
    <scope>NUCLEOTIDE SEQUENCE</scope>
    <source>
        <strain evidence="1">BACA0141</strain>
    </source>
</reference>
<organism evidence="1 2">
    <name type="scientific">Tumidithrix elongata BACA0141</name>
    <dbReference type="NCBI Taxonomy" id="2716417"/>
    <lineage>
        <taxon>Bacteria</taxon>
        <taxon>Bacillati</taxon>
        <taxon>Cyanobacteriota</taxon>
        <taxon>Cyanophyceae</taxon>
        <taxon>Pseudanabaenales</taxon>
        <taxon>Pseudanabaenaceae</taxon>
        <taxon>Tumidithrix</taxon>
        <taxon>Tumidithrix elongata</taxon>
    </lineage>
</organism>
<comment type="caution">
    <text evidence="1">The sequence shown here is derived from an EMBL/GenBank/DDBJ whole genome shotgun (WGS) entry which is preliminary data.</text>
</comment>
<dbReference type="EMBL" id="JAZBJZ010000130">
    <property type="protein sequence ID" value="MEE3719403.1"/>
    <property type="molecule type" value="Genomic_DNA"/>
</dbReference>
<accession>A0AAW9Q4G2</accession>
<name>A0AAW9Q4G2_9CYAN</name>
<dbReference type="AlphaFoldDB" id="A0AAW9Q4G2"/>
<keyword evidence="2" id="KW-1185">Reference proteome</keyword>
<evidence type="ECO:0000313" key="2">
    <source>
        <dbReference type="Proteomes" id="UP001333818"/>
    </source>
</evidence>
<proteinExistence type="predicted"/>
<gene>
    <name evidence="1" type="ORF">V2H45_21915</name>
</gene>
<evidence type="ECO:0000313" key="1">
    <source>
        <dbReference type="EMBL" id="MEE3719403.1"/>
    </source>
</evidence>